<sequence>MNAIVSAYRRYTDFAGRSNRRDFWLFLVFSMIAGIVLQQIDHHYNLMMMSGKVGVLAGVFGLLTIIPFLALKVRRLHDTGRSGWWILFQLVPLVGTITLLYFMAQQSQMGGNRYGVAPAA</sequence>
<protein>
    <submittedName>
        <fullName evidence="2">DUF805 domain-containing protein</fullName>
    </submittedName>
</protein>
<keyword evidence="1" id="KW-0472">Membrane</keyword>
<organism evidence="2 3">
    <name type="scientific">Uliginosibacterium paludis</name>
    <dbReference type="NCBI Taxonomy" id="1615952"/>
    <lineage>
        <taxon>Bacteria</taxon>
        <taxon>Pseudomonadati</taxon>
        <taxon>Pseudomonadota</taxon>
        <taxon>Betaproteobacteria</taxon>
        <taxon>Rhodocyclales</taxon>
        <taxon>Zoogloeaceae</taxon>
        <taxon>Uliginosibacterium</taxon>
    </lineage>
</organism>
<dbReference type="PANTHER" id="PTHR34980">
    <property type="entry name" value="INNER MEMBRANE PROTEIN-RELATED-RELATED"/>
    <property type="match status" value="1"/>
</dbReference>
<keyword evidence="3" id="KW-1185">Reference proteome</keyword>
<dbReference type="InterPro" id="IPR008523">
    <property type="entry name" value="DUF805"/>
</dbReference>
<evidence type="ECO:0000256" key="1">
    <source>
        <dbReference type="SAM" id="Phobius"/>
    </source>
</evidence>
<dbReference type="PANTHER" id="PTHR34980:SF2">
    <property type="entry name" value="INNER MEMBRANE PROTEIN YHAH-RELATED"/>
    <property type="match status" value="1"/>
</dbReference>
<name>A0ABV2CTN6_9RHOO</name>
<feature type="transmembrane region" description="Helical" evidence="1">
    <location>
        <begin position="83"/>
        <end position="104"/>
    </location>
</feature>
<dbReference type="RefSeq" id="WP_345930313.1">
    <property type="nucleotide sequence ID" value="NZ_JBDIVF010000016.1"/>
</dbReference>
<dbReference type="Proteomes" id="UP001548590">
    <property type="component" value="Unassembled WGS sequence"/>
</dbReference>
<gene>
    <name evidence="2" type="ORF">ABVT11_15685</name>
</gene>
<evidence type="ECO:0000313" key="2">
    <source>
        <dbReference type="EMBL" id="MET1491281.1"/>
    </source>
</evidence>
<feature type="transmembrane region" description="Helical" evidence="1">
    <location>
        <begin position="53"/>
        <end position="71"/>
    </location>
</feature>
<accession>A0ABV2CTN6</accession>
<keyword evidence="1" id="KW-0812">Transmembrane</keyword>
<reference evidence="2 3" key="1">
    <citation type="submission" date="2024-07" db="EMBL/GenBank/DDBJ databases">
        <title>Uliginosibacterium paludis KCTC:42655.</title>
        <authorList>
            <person name="Kim M.K."/>
        </authorList>
    </citation>
    <scope>NUCLEOTIDE SEQUENCE [LARGE SCALE GENOMIC DNA]</scope>
    <source>
        <strain evidence="2 3">KCTC 42655</strain>
    </source>
</reference>
<dbReference type="Pfam" id="PF05656">
    <property type="entry name" value="DUF805"/>
    <property type="match status" value="1"/>
</dbReference>
<proteinExistence type="predicted"/>
<keyword evidence="1" id="KW-1133">Transmembrane helix</keyword>
<dbReference type="EMBL" id="JBEWLZ010000010">
    <property type="protein sequence ID" value="MET1491281.1"/>
    <property type="molecule type" value="Genomic_DNA"/>
</dbReference>
<feature type="transmembrane region" description="Helical" evidence="1">
    <location>
        <begin position="23"/>
        <end position="41"/>
    </location>
</feature>
<comment type="caution">
    <text evidence="2">The sequence shown here is derived from an EMBL/GenBank/DDBJ whole genome shotgun (WGS) entry which is preliminary data.</text>
</comment>
<evidence type="ECO:0000313" key="3">
    <source>
        <dbReference type="Proteomes" id="UP001548590"/>
    </source>
</evidence>